<evidence type="ECO:0000256" key="3">
    <source>
        <dbReference type="ARBA" id="ARBA00022970"/>
    </source>
</evidence>
<proteinExistence type="inferred from homology"/>
<keyword evidence="3" id="KW-0813">Transport</keyword>
<dbReference type="CDD" id="cd06334">
    <property type="entry name" value="PBP1_ABC_ligand_binding-like"/>
    <property type="match status" value="1"/>
</dbReference>
<name>A0A512HAH4_9PROT</name>
<dbReference type="AlphaFoldDB" id="A0A512HAH4"/>
<gene>
    <name evidence="6" type="ORF">ROR02_25730</name>
</gene>
<keyword evidence="2 4" id="KW-0732">Signal</keyword>
<keyword evidence="7" id="KW-1185">Reference proteome</keyword>
<evidence type="ECO:0000256" key="1">
    <source>
        <dbReference type="ARBA" id="ARBA00010062"/>
    </source>
</evidence>
<comment type="caution">
    <text evidence="6">The sequence shown here is derived from an EMBL/GenBank/DDBJ whole genome shotgun (WGS) entry which is preliminary data.</text>
</comment>
<accession>A0A512HAH4</accession>
<dbReference type="Gene3D" id="3.40.50.2300">
    <property type="match status" value="2"/>
</dbReference>
<sequence>MRPFFSSLASAPPLAALATAVALALAPAPAARADDGVFVGHLMDITGATGFVGKMYGPGVADALRYINAHGGIDGTPLNVESVDYAYEVPRAISQYKQWVSRNHMVALQSWGTGDTEALISFVAKDKIPVWSASYSGHLTDPTGKNPRTQKPAPYNFFYGPSYSDGCRSLAQWAADDWKAQGREGRPKFVHAGDNHPYPNAPREACGEYATELGFDVLPPVVVSLKPGDFKAQCLTIKESGANYVYVANLGPSTVSLVKSCKTVGTDVKFIANIWGGDKATLEAMGPEGDGYVFVAANAFWNDDVPGMALVHEIAGTNEYRTHHYIRGICSAFYMKEAMEWAKTHGGITGENIKKGMYAHADWVPKGLEGVCIPSTWTAEDHRGTMTTFIYQGSYKDGAVSIHKIAESTLPRRAEWLGY</sequence>
<evidence type="ECO:0000259" key="5">
    <source>
        <dbReference type="Pfam" id="PF13458"/>
    </source>
</evidence>
<organism evidence="6 7">
    <name type="scientific">Pararhodospirillum oryzae</name>
    <dbReference type="NCBI Taxonomy" id="478448"/>
    <lineage>
        <taxon>Bacteria</taxon>
        <taxon>Pseudomonadati</taxon>
        <taxon>Pseudomonadota</taxon>
        <taxon>Alphaproteobacteria</taxon>
        <taxon>Rhodospirillales</taxon>
        <taxon>Rhodospirillaceae</taxon>
        <taxon>Pararhodospirillum</taxon>
    </lineage>
</organism>
<dbReference type="SUPFAM" id="SSF53822">
    <property type="entry name" value="Periplasmic binding protein-like I"/>
    <property type="match status" value="1"/>
</dbReference>
<dbReference type="OrthoDB" id="24024at2"/>
<feature type="chain" id="PRO_5022104449" evidence="4">
    <location>
        <begin position="34"/>
        <end position="419"/>
    </location>
</feature>
<keyword evidence="3" id="KW-0029">Amino-acid transport</keyword>
<evidence type="ECO:0000313" key="7">
    <source>
        <dbReference type="Proteomes" id="UP000321567"/>
    </source>
</evidence>
<dbReference type="Proteomes" id="UP000321567">
    <property type="component" value="Unassembled WGS sequence"/>
</dbReference>
<dbReference type="InterPro" id="IPR051010">
    <property type="entry name" value="BCAA_transport"/>
</dbReference>
<feature type="signal peptide" evidence="4">
    <location>
        <begin position="1"/>
        <end position="33"/>
    </location>
</feature>
<dbReference type="PANTHER" id="PTHR30483:SF38">
    <property type="entry name" value="BLR7848 PROTEIN"/>
    <property type="match status" value="1"/>
</dbReference>
<dbReference type="InterPro" id="IPR028082">
    <property type="entry name" value="Peripla_BP_I"/>
</dbReference>
<reference evidence="6 7" key="1">
    <citation type="submission" date="2019-07" db="EMBL/GenBank/DDBJ databases">
        <title>Whole genome shotgun sequence of Rhodospirillum oryzae NBRC 107573.</title>
        <authorList>
            <person name="Hosoyama A."/>
            <person name="Uohara A."/>
            <person name="Ohji S."/>
            <person name="Ichikawa N."/>
        </authorList>
    </citation>
    <scope>NUCLEOTIDE SEQUENCE [LARGE SCALE GENOMIC DNA]</scope>
    <source>
        <strain evidence="6 7">NBRC 107573</strain>
    </source>
</reference>
<feature type="domain" description="Leucine-binding protein" evidence="5">
    <location>
        <begin position="37"/>
        <end position="396"/>
    </location>
</feature>
<evidence type="ECO:0000256" key="4">
    <source>
        <dbReference type="SAM" id="SignalP"/>
    </source>
</evidence>
<dbReference type="PANTHER" id="PTHR30483">
    <property type="entry name" value="LEUCINE-SPECIFIC-BINDING PROTEIN"/>
    <property type="match status" value="1"/>
</dbReference>
<protein>
    <submittedName>
        <fullName evidence="6">Branched-chain amino acid ABC transporter substrate-binding protein</fullName>
    </submittedName>
</protein>
<dbReference type="RefSeq" id="WP_147164471.1">
    <property type="nucleotide sequence ID" value="NZ_BJZO01000079.1"/>
</dbReference>
<dbReference type="GO" id="GO:0006865">
    <property type="term" value="P:amino acid transport"/>
    <property type="evidence" value="ECO:0007669"/>
    <property type="project" value="UniProtKB-KW"/>
</dbReference>
<evidence type="ECO:0000256" key="2">
    <source>
        <dbReference type="ARBA" id="ARBA00022729"/>
    </source>
</evidence>
<comment type="similarity">
    <text evidence="1">Belongs to the leucine-binding protein family.</text>
</comment>
<dbReference type="EMBL" id="BJZO01000079">
    <property type="protein sequence ID" value="GEO82442.1"/>
    <property type="molecule type" value="Genomic_DNA"/>
</dbReference>
<dbReference type="Pfam" id="PF13458">
    <property type="entry name" value="Peripla_BP_6"/>
    <property type="match status" value="1"/>
</dbReference>
<dbReference type="InterPro" id="IPR028081">
    <property type="entry name" value="Leu-bd"/>
</dbReference>
<evidence type="ECO:0000313" key="6">
    <source>
        <dbReference type="EMBL" id="GEO82442.1"/>
    </source>
</evidence>